<dbReference type="InterPro" id="IPR011250">
    <property type="entry name" value="OMP/PagP_B-barrel"/>
</dbReference>
<dbReference type="RefSeq" id="WP_117002990.1">
    <property type="nucleotide sequence ID" value="NZ_BMJS01000019.1"/>
</dbReference>
<gene>
    <name evidence="4" type="ORF">GCM10010995_17160</name>
</gene>
<evidence type="ECO:0000313" key="5">
    <source>
        <dbReference type="Proteomes" id="UP000636949"/>
    </source>
</evidence>
<feature type="domain" description="Outer membrane protein beta-barrel" evidence="3">
    <location>
        <begin position="7"/>
        <end position="173"/>
    </location>
</feature>
<dbReference type="Pfam" id="PF13505">
    <property type="entry name" value="OMP_b-brl"/>
    <property type="match status" value="1"/>
</dbReference>
<feature type="signal peptide" evidence="2">
    <location>
        <begin position="1"/>
        <end position="21"/>
    </location>
</feature>
<proteinExistence type="predicted"/>
<dbReference type="Gene3D" id="2.40.160.20">
    <property type="match status" value="1"/>
</dbReference>
<reference evidence="4" key="1">
    <citation type="journal article" date="2014" name="Int. J. Syst. Evol. Microbiol.">
        <title>Complete genome sequence of Corynebacterium casei LMG S-19264T (=DSM 44701T), isolated from a smear-ripened cheese.</title>
        <authorList>
            <consortium name="US DOE Joint Genome Institute (JGI-PGF)"/>
            <person name="Walter F."/>
            <person name="Albersmeier A."/>
            <person name="Kalinowski J."/>
            <person name="Ruckert C."/>
        </authorList>
    </citation>
    <scope>NUCLEOTIDE SEQUENCE</scope>
    <source>
        <strain evidence="4">CGMCC 1.15758</strain>
    </source>
</reference>
<evidence type="ECO:0000256" key="2">
    <source>
        <dbReference type="SAM" id="SignalP"/>
    </source>
</evidence>
<dbReference type="AlphaFoldDB" id="A0A8J3E9C2"/>
<evidence type="ECO:0000259" key="3">
    <source>
        <dbReference type="Pfam" id="PF13505"/>
    </source>
</evidence>
<feature type="chain" id="PRO_5035192957" description="Outer membrane protein beta-barrel domain-containing protein" evidence="2">
    <location>
        <begin position="22"/>
        <end position="173"/>
    </location>
</feature>
<name>A0A8J3E9C2_9GAMM</name>
<protein>
    <recommendedName>
        <fullName evidence="3">Outer membrane protein beta-barrel domain-containing protein</fullName>
    </recommendedName>
</protein>
<dbReference type="SUPFAM" id="SSF56925">
    <property type="entry name" value="OMPA-like"/>
    <property type="match status" value="1"/>
</dbReference>
<organism evidence="4 5">
    <name type="scientific">Cysteiniphilum litorale</name>
    <dbReference type="NCBI Taxonomy" id="2056700"/>
    <lineage>
        <taxon>Bacteria</taxon>
        <taxon>Pseudomonadati</taxon>
        <taxon>Pseudomonadota</taxon>
        <taxon>Gammaproteobacteria</taxon>
        <taxon>Thiotrichales</taxon>
        <taxon>Fastidiosibacteraceae</taxon>
        <taxon>Cysteiniphilum</taxon>
    </lineage>
</organism>
<comment type="caution">
    <text evidence="4">The sequence shown here is derived from an EMBL/GenBank/DDBJ whole genome shotgun (WGS) entry which is preliminary data.</text>
</comment>
<dbReference type="OrthoDB" id="5623261at2"/>
<dbReference type="Proteomes" id="UP000636949">
    <property type="component" value="Unassembled WGS sequence"/>
</dbReference>
<evidence type="ECO:0000256" key="1">
    <source>
        <dbReference type="ARBA" id="ARBA00022729"/>
    </source>
</evidence>
<dbReference type="InterPro" id="IPR027385">
    <property type="entry name" value="Beta-barrel_OMP"/>
</dbReference>
<evidence type="ECO:0000313" key="4">
    <source>
        <dbReference type="EMBL" id="GGG00419.1"/>
    </source>
</evidence>
<dbReference type="EMBL" id="BMJS01000019">
    <property type="protein sequence ID" value="GGG00419.1"/>
    <property type="molecule type" value="Genomic_DNA"/>
</dbReference>
<sequence length="173" mass="18868">MKKILSSLTLASMIAASSAYAGLYVGAQGGVSHSSSELNADNNITTGFLVGYQFSVFPLLKLGVETELNYLNSTVKLNNQTGDLMTIPFYATANLSLPLGLNLTAKAGYAYNRISGVDENVFPNTLWRPAVAIGMGYQILGFNIFFQSSRYFLYNRGEQPFADAYTFGVSYEF</sequence>
<keyword evidence="5" id="KW-1185">Reference proteome</keyword>
<keyword evidence="1 2" id="KW-0732">Signal</keyword>
<reference evidence="4" key="2">
    <citation type="submission" date="2020-09" db="EMBL/GenBank/DDBJ databases">
        <authorList>
            <person name="Sun Q."/>
            <person name="Zhou Y."/>
        </authorList>
    </citation>
    <scope>NUCLEOTIDE SEQUENCE</scope>
    <source>
        <strain evidence="4">CGMCC 1.15758</strain>
    </source>
</reference>
<accession>A0A8J3E9C2</accession>